<organism evidence="2 3">
    <name type="scientific">Umbra pygmaea</name>
    <name type="common">Eastern mudminnow</name>
    <dbReference type="NCBI Taxonomy" id="75934"/>
    <lineage>
        <taxon>Eukaryota</taxon>
        <taxon>Metazoa</taxon>
        <taxon>Chordata</taxon>
        <taxon>Craniata</taxon>
        <taxon>Vertebrata</taxon>
        <taxon>Euteleostomi</taxon>
        <taxon>Actinopterygii</taxon>
        <taxon>Neopterygii</taxon>
        <taxon>Teleostei</taxon>
        <taxon>Protacanthopterygii</taxon>
        <taxon>Esociformes</taxon>
        <taxon>Umbridae</taxon>
        <taxon>Umbra</taxon>
    </lineage>
</organism>
<sequence length="287" mass="33187">MNRWPIREKEALRRDLLGKEKTAWTMPIRSFSFPLPETRFFQAGRHVYKFKIRNANNCSEVDLIREEFLNHELENAIRSVLDNLDALQPFTTKHFIVYPYKSKWRRLSELRFETLSGEKLPAYPYLITLYIEPNPRAAKPIEESSIPSSPEPQSKRSKTEQPQRGAIVQQHRCREIPDIQGPQSQINQELLRQEETKTVYDKEVWEIFGSLTPQSSVGSSFTGGSGTTGETGNQKDKKVHHGIVESDVVEPTISPDFDRNPEPSVRTCLMSRLARQVFPFSMFFKKS</sequence>
<dbReference type="PANTHER" id="PTHR35824:SF1">
    <property type="entry name" value="MEMBRANE-ANCHORED JUNCTION PROTEIN"/>
    <property type="match status" value="1"/>
</dbReference>
<evidence type="ECO:0000313" key="3">
    <source>
        <dbReference type="Proteomes" id="UP001557470"/>
    </source>
</evidence>
<gene>
    <name evidence="2" type="ORF">UPYG_G00234520</name>
</gene>
<evidence type="ECO:0000256" key="1">
    <source>
        <dbReference type="SAM" id="MobiDB-lite"/>
    </source>
</evidence>
<comment type="caution">
    <text evidence="2">The sequence shown here is derived from an EMBL/GenBank/DDBJ whole genome shotgun (WGS) entry which is preliminary data.</text>
</comment>
<dbReference type="PANTHER" id="PTHR35824">
    <property type="entry name" value="MEMBRANE-ANCHORED JUNCTION PROTEIN MAJIN"/>
    <property type="match status" value="1"/>
</dbReference>
<keyword evidence="3" id="KW-1185">Reference proteome</keyword>
<dbReference type="Pfam" id="PF15077">
    <property type="entry name" value="MAJIN"/>
    <property type="match status" value="1"/>
</dbReference>
<feature type="region of interest" description="Disordered" evidence="1">
    <location>
        <begin position="216"/>
        <end position="238"/>
    </location>
</feature>
<protein>
    <recommendedName>
        <fullName evidence="4">Membrane-anchored junction protein</fullName>
    </recommendedName>
</protein>
<dbReference type="AlphaFoldDB" id="A0ABD0WE23"/>
<name>A0ABD0WE23_UMBPY</name>
<dbReference type="Proteomes" id="UP001557470">
    <property type="component" value="Unassembled WGS sequence"/>
</dbReference>
<feature type="region of interest" description="Disordered" evidence="1">
    <location>
        <begin position="140"/>
        <end position="169"/>
    </location>
</feature>
<reference evidence="2 3" key="1">
    <citation type="submission" date="2024-06" db="EMBL/GenBank/DDBJ databases">
        <authorList>
            <person name="Pan Q."/>
            <person name="Wen M."/>
            <person name="Jouanno E."/>
            <person name="Zahm M."/>
            <person name="Klopp C."/>
            <person name="Cabau C."/>
            <person name="Louis A."/>
            <person name="Berthelot C."/>
            <person name="Parey E."/>
            <person name="Roest Crollius H."/>
            <person name="Montfort J."/>
            <person name="Robinson-Rechavi M."/>
            <person name="Bouchez O."/>
            <person name="Lampietro C."/>
            <person name="Lopez Roques C."/>
            <person name="Donnadieu C."/>
            <person name="Postlethwait J."/>
            <person name="Bobe J."/>
            <person name="Verreycken H."/>
            <person name="Guiguen Y."/>
        </authorList>
    </citation>
    <scope>NUCLEOTIDE SEQUENCE [LARGE SCALE GENOMIC DNA]</scope>
    <source>
        <strain evidence="2">Up_M1</strain>
        <tissue evidence="2">Testis</tissue>
    </source>
</reference>
<dbReference type="EMBL" id="JAGEUA010000007">
    <property type="protein sequence ID" value="KAL0969919.1"/>
    <property type="molecule type" value="Genomic_DNA"/>
</dbReference>
<feature type="compositionally biased region" description="Low complexity" evidence="1">
    <location>
        <begin position="143"/>
        <end position="152"/>
    </location>
</feature>
<evidence type="ECO:0000313" key="2">
    <source>
        <dbReference type="EMBL" id="KAL0969919.1"/>
    </source>
</evidence>
<accession>A0ABD0WE23</accession>
<dbReference type="InterPro" id="IPR027816">
    <property type="entry name" value="MAJIN"/>
</dbReference>
<proteinExistence type="predicted"/>
<evidence type="ECO:0008006" key="4">
    <source>
        <dbReference type="Google" id="ProtNLM"/>
    </source>
</evidence>